<feature type="transmembrane region" description="Helical" evidence="1">
    <location>
        <begin position="30"/>
        <end position="48"/>
    </location>
</feature>
<keyword evidence="1" id="KW-1133">Transmembrane helix</keyword>
<comment type="caution">
    <text evidence="2">The sequence shown here is derived from an EMBL/GenBank/DDBJ whole genome shotgun (WGS) entry which is preliminary data.</text>
</comment>
<dbReference type="Proteomes" id="UP000053244">
    <property type="component" value="Unassembled WGS sequence"/>
</dbReference>
<feature type="transmembrane region" description="Helical" evidence="1">
    <location>
        <begin position="130"/>
        <end position="148"/>
    </location>
</feature>
<keyword evidence="1" id="KW-0812">Transmembrane</keyword>
<gene>
    <name evidence="2" type="ORF">ADL15_14820</name>
</gene>
<keyword evidence="3" id="KW-1185">Reference proteome</keyword>
<feature type="transmembrane region" description="Helical" evidence="1">
    <location>
        <begin position="92"/>
        <end position="118"/>
    </location>
</feature>
<feature type="transmembrane region" description="Helical" evidence="1">
    <location>
        <begin position="193"/>
        <end position="213"/>
    </location>
</feature>
<evidence type="ECO:0000313" key="2">
    <source>
        <dbReference type="EMBL" id="KUL35289.1"/>
    </source>
</evidence>
<evidence type="ECO:0000256" key="1">
    <source>
        <dbReference type="SAM" id="Phobius"/>
    </source>
</evidence>
<protein>
    <submittedName>
        <fullName evidence="2">Uncharacterized protein</fullName>
    </submittedName>
</protein>
<dbReference type="AlphaFoldDB" id="A0A0X3URR7"/>
<proteinExistence type="predicted"/>
<feature type="transmembrane region" description="Helical" evidence="1">
    <location>
        <begin position="155"/>
        <end position="173"/>
    </location>
</feature>
<organism evidence="2 3">
    <name type="scientific">Actinoplanes awajinensis subsp. mycoplanecinus</name>
    <dbReference type="NCBI Taxonomy" id="135947"/>
    <lineage>
        <taxon>Bacteria</taxon>
        <taxon>Bacillati</taxon>
        <taxon>Actinomycetota</taxon>
        <taxon>Actinomycetes</taxon>
        <taxon>Micromonosporales</taxon>
        <taxon>Micromonosporaceae</taxon>
        <taxon>Actinoplanes</taxon>
    </lineage>
</organism>
<evidence type="ECO:0000313" key="3">
    <source>
        <dbReference type="Proteomes" id="UP000053244"/>
    </source>
</evidence>
<sequence>MTARPGRRATAAGLTAIIRAEVGKVVTLPALRITALLTWASALLLIPAHADGRQVLQFAQAGFLVLGVFATTQEYQAGGQIRTTLLAVPRRLLLVAAKVAALTAVIVPVAGVVAFTAMAPGGDVARVPATSAYLTLTTLLAAAVGLTLRHTVPAATVLLSTYLIASPALRARLPDDTAVWLPDTALVDPPHGTVALLLWAAATFALATTTLHLRDA</sequence>
<keyword evidence="1" id="KW-0472">Membrane</keyword>
<dbReference type="EMBL" id="LLZH01000109">
    <property type="protein sequence ID" value="KUL35289.1"/>
    <property type="molecule type" value="Genomic_DNA"/>
</dbReference>
<dbReference type="OrthoDB" id="3297687at2"/>
<name>A0A0X3URR7_9ACTN</name>
<accession>A0A0X3URR7</accession>
<reference evidence="2 3" key="1">
    <citation type="submission" date="2015-10" db="EMBL/GenBank/DDBJ databases">
        <authorList>
            <person name="Gilbert D.G."/>
        </authorList>
    </citation>
    <scope>NUCLEOTIDE SEQUENCE [LARGE SCALE GENOMIC DNA]</scope>
    <source>
        <strain evidence="2 3">NRRL B-16712</strain>
    </source>
</reference>
<dbReference type="RefSeq" id="WP_067690086.1">
    <property type="nucleotide sequence ID" value="NZ_LLZH01000109.1"/>
</dbReference>